<dbReference type="SUPFAM" id="SSF140453">
    <property type="entry name" value="EsxAB dimer-like"/>
    <property type="match status" value="1"/>
</dbReference>
<dbReference type="RefSeq" id="WP_185007976.1">
    <property type="nucleotide sequence ID" value="NZ_BAAAUI010000008.1"/>
</dbReference>
<gene>
    <name evidence="1" type="ORF">HNR67_007535</name>
</gene>
<dbReference type="InterPro" id="IPR010310">
    <property type="entry name" value="T7SS_ESAT-6-like"/>
</dbReference>
<dbReference type="Gene3D" id="1.10.287.1060">
    <property type="entry name" value="ESAT-6-like"/>
    <property type="match status" value="1"/>
</dbReference>
<dbReference type="InterPro" id="IPR036689">
    <property type="entry name" value="ESAT-6-like_sf"/>
</dbReference>
<comment type="caution">
    <text evidence="1">The sequence shown here is derived from an EMBL/GenBank/DDBJ whole genome shotgun (WGS) entry which is preliminary data.</text>
</comment>
<protein>
    <submittedName>
        <fullName evidence="1">WXG100 family type VII secretion target</fullName>
    </submittedName>
</protein>
<evidence type="ECO:0000313" key="1">
    <source>
        <dbReference type="EMBL" id="MBB4681417.1"/>
    </source>
</evidence>
<reference evidence="1 2" key="1">
    <citation type="submission" date="2020-08" db="EMBL/GenBank/DDBJ databases">
        <title>Sequencing the genomes of 1000 actinobacteria strains.</title>
        <authorList>
            <person name="Klenk H.-P."/>
        </authorList>
    </citation>
    <scope>NUCLEOTIDE SEQUENCE [LARGE SCALE GENOMIC DNA]</scope>
    <source>
        <strain evidence="1 2">DSM 44230</strain>
    </source>
</reference>
<accession>A0A7W7CHL9</accession>
<dbReference type="Proteomes" id="UP000533598">
    <property type="component" value="Unassembled WGS sequence"/>
</dbReference>
<proteinExistence type="predicted"/>
<dbReference type="AlphaFoldDB" id="A0A7W7CHL9"/>
<dbReference type="EMBL" id="JACHMH010000001">
    <property type="protein sequence ID" value="MBB4681417.1"/>
    <property type="molecule type" value="Genomic_DNA"/>
</dbReference>
<organism evidence="1 2">
    <name type="scientific">Crossiella cryophila</name>
    <dbReference type="NCBI Taxonomy" id="43355"/>
    <lineage>
        <taxon>Bacteria</taxon>
        <taxon>Bacillati</taxon>
        <taxon>Actinomycetota</taxon>
        <taxon>Actinomycetes</taxon>
        <taxon>Pseudonocardiales</taxon>
        <taxon>Pseudonocardiaceae</taxon>
        <taxon>Crossiella</taxon>
    </lineage>
</organism>
<dbReference type="Pfam" id="PF06013">
    <property type="entry name" value="WXG100"/>
    <property type="match status" value="1"/>
</dbReference>
<sequence length="114" mass="12362">MSTPYFQKTDTGMKGGYQAIQTCLDSCRAIGGAVANISTDLRGNWQGQASQTFLNNLQAWMEDYNRIVNSLDEIGELVGISDQQMNDVEADIALLSQGAFTGGDGDRVFRSLTS</sequence>
<evidence type="ECO:0000313" key="2">
    <source>
        <dbReference type="Proteomes" id="UP000533598"/>
    </source>
</evidence>
<keyword evidence="2" id="KW-1185">Reference proteome</keyword>
<name>A0A7W7CHL9_9PSEU</name>